<comment type="subcellular location">
    <subcellularLocation>
        <location evidence="10">Cell membrane</location>
        <topology evidence="10">Peripheral membrane protein</topology>
    </subcellularLocation>
    <subcellularLocation>
        <location evidence="2">Endomembrane system</location>
        <topology evidence="2">Peripheral membrane protein</topology>
    </subcellularLocation>
</comment>
<sequence length="139" mass="14916">MAEKVEFELVSPERLLVSEPVEMVVVPGTEGDFGALPHHAPMITTVRPGVIDIYQDGKVTDRIFVAGGFAEVTETRVTVLAEEATKVAELDPAEVNSRLKAAEQSVEEADGDAARNEARRGLLVAQAMRVALDAALPLH</sequence>
<dbReference type="RefSeq" id="WP_101249879.1">
    <property type="nucleotide sequence ID" value="NZ_PIUM01000005.1"/>
</dbReference>
<evidence type="ECO:0000256" key="7">
    <source>
        <dbReference type="ARBA" id="ARBA00023136"/>
    </source>
</evidence>
<evidence type="ECO:0000256" key="5">
    <source>
        <dbReference type="ARBA" id="ARBA00022781"/>
    </source>
</evidence>
<evidence type="ECO:0000256" key="4">
    <source>
        <dbReference type="ARBA" id="ARBA00022448"/>
    </source>
</evidence>
<evidence type="ECO:0000256" key="10">
    <source>
        <dbReference type="HAMAP-Rule" id="MF_00530"/>
    </source>
</evidence>
<dbReference type="AlphaFoldDB" id="A0A2N3PYA8"/>
<accession>A0A2N3PYA8</accession>
<dbReference type="OrthoDB" id="9799969at2"/>
<keyword evidence="10" id="KW-1003">Cell membrane</keyword>
<dbReference type="HAMAP" id="MF_00530">
    <property type="entry name" value="ATP_synth_epsil_bac"/>
    <property type="match status" value="1"/>
</dbReference>
<keyword evidence="7 10" id="KW-0472">Membrane</keyword>
<keyword evidence="4 10" id="KW-0813">Transport</keyword>
<dbReference type="Proteomes" id="UP000233293">
    <property type="component" value="Unassembled WGS sequence"/>
</dbReference>
<evidence type="ECO:0000313" key="13">
    <source>
        <dbReference type="EMBL" id="PKU25355.1"/>
    </source>
</evidence>
<comment type="caution">
    <text evidence="13">The sequence shown here is derived from an EMBL/GenBank/DDBJ whole genome shotgun (WGS) entry which is preliminary data.</text>
</comment>
<name>A0A2N3PYA8_9PROT</name>
<dbReference type="NCBIfam" id="NF001851">
    <property type="entry name" value="PRK00571.2-4"/>
    <property type="match status" value="1"/>
</dbReference>
<protein>
    <recommendedName>
        <fullName evidence="10">ATP synthase epsilon chain</fullName>
    </recommendedName>
    <alternativeName>
        <fullName evidence="10">ATP synthase F1 sector epsilon subunit</fullName>
    </alternativeName>
    <alternativeName>
        <fullName evidence="10">F-ATPase epsilon subunit</fullName>
    </alternativeName>
</protein>
<dbReference type="Gene3D" id="2.60.15.10">
    <property type="entry name" value="F0F1 ATP synthase delta/epsilon subunit, N-terminal"/>
    <property type="match status" value="1"/>
</dbReference>
<keyword evidence="5 10" id="KW-0375">Hydrogen ion transport</keyword>
<dbReference type="PANTHER" id="PTHR13822:SF10">
    <property type="entry name" value="ATP SYNTHASE EPSILON CHAIN, CHLOROPLASTIC"/>
    <property type="match status" value="1"/>
</dbReference>
<keyword evidence="6 10" id="KW-0406">Ion transport</keyword>
<comment type="subunit">
    <text evidence="10 11">F-type ATPases have 2 components, CF(1) - the catalytic core - and CF(0) - the membrane proton channel. CF(1) has five subunits: alpha(3), beta(3), gamma(1), delta(1), epsilon(1). CF(0) has three main subunits: a, b and c.</text>
</comment>
<dbReference type="GO" id="GO:0005886">
    <property type="term" value="C:plasma membrane"/>
    <property type="evidence" value="ECO:0007669"/>
    <property type="project" value="UniProtKB-SubCell"/>
</dbReference>
<dbReference type="InterPro" id="IPR036771">
    <property type="entry name" value="ATPsynth_dsu/esu_N"/>
</dbReference>
<gene>
    <name evidence="10" type="primary">atpC</name>
    <name evidence="13" type="ORF">CWS72_07095</name>
</gene>
<keyword evidence="8 10" id="KW-0139">CF(1)</keyword>
<comment type="function">
    <text evidence="1 10">Produces ATP from ADP in the presence of a proton gradient across the membrane.</text>
</comment>
<dbReference type="GO" id="GO:0046933">
    <property type="term" value="F:proton-transporting ATP synthase activity, rotational mechanism"/>
    <property type="evidence" value="ECO:0007669"/>
    <property type="project" value="UniProtKB-UniRule"/>
</dbReference>
<evidence type="ECO:0000256" key="9">
    <source>
        <dbReference type="ARBA" id="ARBA00023310"/>
    </source>
</evidence>
<reference evidence="14" key="1">
    <citation type="submission" date="2017-12" db="EMBL/GenBank/DDBJ databases">
        <title>Draft genome sequence of Telmatospirillum siberiense 26-4b1T, an acidotolerant peatland alphaproteobacterium potentially involved in sulfur cycling.</title>
        <authorList>
            <person name="Hausmann B."/>
            <person name="Pjevac P."/>
            <person name="Schreck K."/>
            <person name="Herbold C.W."/>
            <person name="Daims H."/>
            <person name="Wagner M."/>
            <person name="Pester M."/>
            <person name="Loy A."/>
        </authorList>
    </citation>
    <scope>NUCLEOTIDE SEQUENCE [LARGE SCALE GENOMIC DNA]</scope>
    <source>
        <strain evidence="14">26-4b1</strain>
    </source>
</reference>
<dbReference type="CDD" id="cd12152">
    <property type="entry name" value="F1-ATPase_delta"/>
    <property type="match status" value="1"/>
</dbReference>
<organism evidence="13 14">
    <name type="scientific">Telmatospirillum siberiense</name>
    <dbReference type="NCBI Taxonomy" id="382514"/>
    <lineage>
        <taxon>Bacteria</taxon>
        <taxon>Pseudomonadati</taxon>
        <taxon>Pseudomonadota</taxon>
        <taxon>Alphaproteobacteria</taxon>
        <taxon>Rhodospirillales</taxon>
        <taxon>Rhodospirillaceae</taxon>
        <taxon>Telmatospirillum</taxon>
    </lineage>
</organism>
<dbReference type="NCBIfam" id="TIGR01216">
    <property type="entry name" value="ATP_synt_epsi"/>
    <property type="match status" value="1"/>
</dbReference>
<evidence type="ECO:0000313" key="14">
    <source>
        <dbReference type="Proteomes" id="UP000233293"/>
    </source>
</evidence>
<dbReference type="EMBL" id="PIUM01000005">
    <property type="protein sequence ID" value="PKU25355.1"/>
    <property type="molecule type" value="Genomic_DNA"/>
</dbReference>
<comment type="similarity">
    <text evidence="3 10 11">Belongs to the ATPase epsilon chain family.</text>
</comment>
<dbReference type="InterPro" id="IPR001469">
    <property type="entry name" value="ATP_synth_F1_dsu/esu"/>
</dbReference>
<dbReference type="PANTHER" id="PTHR13822">
    <property type="entry name" value="ATP SYNTHASE DELTA/EPSILON CHAIN"/>
    <property type="match status" value="1"/>
</dbReference>
<dbReference type="Pfam" id="PF02823">
    <property type="entry name" value="ATP-synt_DE_N"/>
    <property type="match status" value="1"/>
</dbReference>
<dbReference type="GO" id="GO:0012505">
    <property type="term" value="C:endomembrane system"/>
    <property type="evidence" value="ECO:0007669"/>
    <property type="project" value="UniProtKB-SubCell"/>
</dbReference>
<evidence type="ECO:0000256" key="1">
    <source>
        <dbReference type="ARBA" id="ARBA00003543"/>
    </source>
</evidence>
<evidence type="ECO:0000259" key="12">
    <source>
        <dbReference type="Pfam" id="PF02823"/>
    </source>
</evidence>
<keyword evidence="9 10" id="KW-0066">ATP synthesis</keyword>
<evidence type="ECO:0000256" key="2">
    <source>
        <dbReference type="ARBA" id="ARBA00004184"/>
    </source>
</evidence>
<evidence type="ECO:0000256" key="11">
    <source>
        <dbReference type="RuleBase" id="RU003656"/>
    </source>
</evidence>
<evidence type="ECO:0000256" key="6">
    <source>
        <dbReference type="ARBA" id="ARBA00023065"/>
    </source>
</evidence>
<dbReference type="InterPro" id="IPR020546">
    <property type="entry name" value="ATP_synth_F1_dsu/esu_N"/>
</dbReference>
<evidence type="ECO:0000256" key="3">
    <source>
        <dbReference type="ARBA" id="ARBA00005712"/>
    </source>
</evidence>
<dbReference type="GO" id="GO:0005524">
    <property type="term" value="F:ATP binding"/>
    <property type="evidence" value="ECO:0007669"/>
    <property type="project" value="UniProtKB-UniRule"/>
</dbReference>
<keyword evidence="14" id="KW-1185">Reference proteome</keyword>
<feature type="domain" description="ATP synthase F1 complex delta/epsilon subunit N-terminal" evidence="12">
    <location>
        <begin position="6"/>
        <end position="84"/>
    </location>
</feature>
<evidence type="ECO:0000256" key="8">
    <source>
        <dbReference type="ARBA" id="ARBA00023196"/>
    </source>
</evidence>
<proteinExistence type="inferred from homology"/>
<dbReference type="SUPFAM" id="SSF51344">
    <property type="entry name" value="Epsilon subunit of F1F0-ATP synthase N-terminal domain"/>
    <property type="match status" value="1"/>
</dbReference>
<dbReference type="GO" id="GO:0045259">
    <property type="term" value="C:proton-transporting ATP synthase complex"/>
    <property type="evidence" value="ECO:0007669"/>
    <property type="project" value="UniProtKB-KW"/>
</dbReference>